<dbReference type="AlphaFoldDB" id="G3MHP5"/>
<dbReference type="Gene3D" id="2.40.128.20">
    <property type="match status" value="1"/>
</dbReference>
<reference evidence="1" key="1">
    <citation type="journal article" date="2011" name="PLoS ONE">
        <title>A deep insight into the sialotranscriptome of the gulf coast tick, Amblyomma maculatum.</title>
        <authorList>
            <person name="Karim S."/>
            <person name="Singh P."/>
            <person name="Ribeiro J.M."/>
        </authorList>
    </citation>
    <scope>NUCLEOTIDE SEQUENCE</scope>
    <source>
        <tissue evidence="1">Salivary gland</tissue>
    </source>
</reference>
<evidence type="ECO:0000313" key="1">
    <source>
        <dbReference type="EMBL" id="AEO33013.1"/>
    </source>
</evidence>
<dbReference type="InterPro" id="IPR002970">
    <property type="entry name" value="Tick_his-bd"/>
</dbReference>
<evidence type="ECO:0008006" key="2">
    <source>
        <dbReference type="Google" id="ProtNLM"/>
    </source>
</evidence>
<proteinExistence type="evidence at transcript level"/>
<dbReference type="EMBL" id="JO841396">
    <property type="protein sequence ID" value="AEO33013.1"/>
    <property type="molecule type" value="mRNA"/>
</dbReference>
<dbReference type="SUPFAM" id="SSF50814">
    <property type="entry name" value="Lipocalins"/>
    <property type="match status" value="1"/>
</dbReference>
<dbReference type="GO" id="GO:0043176">
    <property type="term" value="F:amine binding"/>
    <property type="evidence" value="ECO:0007669"/>
    <property type="project" value="InterPro"/>
</dbReference>
<feature type="non-terminal residue" evidence="1">
    <location>
        <position position="1"/>
    </location>
</feature>
<sequence length="206" mass="23369">GASNLQALYYLPFAEDSGGSLRKMRCISMIIFFTLCVVTLGNHLTLENAKEFLSTSGKMWMIQRSFVRQGNKGVISCVNVLKISVADGDRYTYLYNHKEGETWVHTYIYVTPLEGTADDGDPIIDVSREKGESEKQYRLRFWDRDQHCAILTISSTEFSDGGTLCEIYQWEKNIGAEVPHSCDSKFDELCPYQKHAVHKHCSTMSG</sequence>
<organism evidence="1">
    <name type="scientific">Amblyomma maculatum</name>
    <name type="common">Gulf Coast tick</name>
    <dbReference type="NCBI Taxonomy" id="34609"/>
    <lineage>
        <taxon>Eukaryota</taxon>
        <taxon>Metazoa</taxon>
        <taxon>Ecdysozoa</taxon>
        <taxon>Arthropoda</taxon>
        <taxon>Chelicerata</taxon>
        <taxon>Arachnida</taxon>
        <taxon>Acari</taxon>
        <taxon>Parasitiformes</taxon>
        <taxon>Ixodida</taxon>
        <taxon>Ixodoidea</taxon>
        <taxon>Ixodidae</taxon>
        <taxon>Amblyomminae</taxon>
        <taxon>Amblyomma</taxon>
    </lineage>
</organism>
<dbReference type="GO" id="GO:0030682">
    <property type="term" value="P:symbiont-mediated perturbation of host defenses"/>
    <property type="evidence" value="ECO:0007669"/>
    <property type="project" value="InterPro"/>
</dbReference>
<protein>
    <recommendedName>
        <fullName evidence="2">Lipocalin/cytosolic fatty-acid binding domain-containing protein</fullName>
    </recommendedName>
</protein>
<name>G3MHP5_AMBMU</name>
<dbReference type="Pfam" id="PF02098">
    <property type="entry name" value="His_binding"/>
    <property type="match status" value="1"/>
</dbReference>
<accession>G3MHP5</accession>
<dbReference type="InterPro" id="IPR012674">
    <property type="entry name" value="Calycin"/>
</dbReference>